<evidence type="ECO:0000256" key="6">
    <source>
        <dbReference type="ARBA" id="ARBA00022723"/>
    </source>
</evidence>
<dbReference type="STRING" id="1144672.F966_03608"/>
<dbReference type="InterPro" id="IPR003607">
    <property type="entry name" value="HD/PDEase_dom"/>
</dbReference>
<dbReference type="InterPro" id="IPR000182">
    <property type="entry name" value="GNAT_dom"/>
</dbReference>
<dbReference type="GO" id="GO:0005737">
    <property type="term" value="C:cytoplasm"/>
    <property type="evidence" value="ECO:0007669"/>
    <property type="project" value="TreeGrafter"/>
</dbReference>
<dbReference type="SMART" id="SM00471">
    <property type="entry name" value="HDc"/>
    <property type="match status" value="1"/>
</dbReference>
<sequence length="383" mass="43384">MIALRYVYPTVRSIGSIQITYGLFLRKKMELNRIQNRLTFLREAEKLKNVTRFSHTSNGRQESTAEHSWRLCLMAVVFADQFKDIDLEKLLKMCLIHDLGEAIHGDIPAILKDQFPTKNQQEKQDLYQLTECLDDQPQILIRSLWQEYEDAATPEAKIVKALDKLETILQHNQGINSPDFDYEFNLSYGEKYTNDSPLLKQIRAILDQETQEKMKMNIHIRDENPSDIQSIFDLTKVAFATEEHSSHTEQFIVNALRNSNQLTLSLVADYNNKIIGHIAFSPVQISDGTTGWYGLGPISVLPEYQGQGVGSKLMHAGIEALKDLDAVGCVLLGDPQYYGRFGFKADSRLVLAGVPAEYFQILPFTEDVPTGEVVYADAFNATA</sequence>
<dbReference type="GO" id="GO:0002953">
    <property type="term" value="F:5'-deoxynucleotidase activity"/>
    <property type="evidence" value="ECO:0007669"/>
    <property type="project" value="UniProtKB-EC"/>
</dbReference>
<reference evidence="9 10" key="1">
    <citation type="submission" date="2013-02" db="EMBL/GenBank/DDBJ databases">
        <title>The Genome Sequence of Acinetobacter sp. CIP 56.2.</title>
        <authorList>
            <consortium name="The Broad Institute Genome Sequencing Platform"/>
            <consortium name="The Broad Institute Genome Sequencing Center for Infectious Disease"/>
            <person name="Cerqueira G."/>
            <person name="Feldgarden M."/>
            <person name="Courvalin P."/>
            <person name="Perichon B."/>
            <person name="Grillot-Courvalin C."/>
            <person name="Clermont D."/>
            <person name="Rocha E."/>
            <person name="Yoon E.-J."/>
            <person name="Nemec A."/>
            <person name="Walker B."/>
            <person name="Young S.K."/>
            <person name="Zeng Q."/>
            <person name="Gargeya S."/>
            <person name="Fitzgerald M."/>
            <person name="Haas B."/>
            <person name="Abouelleil A."/>
            <person name="Alvarado L."/>
            <person name="Arachchi H.M."/>
            <person name="Berlin A.M."/>
            <person name="Chapman S.B."/>
            <person name="Dewar J."/>
            <person name="Goldberg J."/>
            <person name="Griggs A."/>
            <person name="Gujja S."/>
            <person name="Hansen M."/>
            <person name="Howarth C."/>
            <person name="Imamovic A."/>
            <person name="Larimer J."/>
            <person name="McCowan C."/>
            <person name="Murphy C."/>
            <person name="Neiman D."/>
            <person name="Pearson M."/>
            <person name="Priest M."/>
            <person name="Roberts A."/>
            <person name="Saif S."/>
            <person name="Shea T."/>
            <person name="Sisk P."/>
            <person name="Sykes S."/>
            <person name="Wortman J."/>
            <person name="Nusbaum C."/>
            <person name="Birren B."/>
        </authorList>
    </citation>
    <scope>NUCLEOTIDE SEQUENCE [LARGE SCALE GENOMIC DNA]</scope>
    <source>
        <strain evidence="9 10">CIP 56.2</strain>
    </source>
</reference>
<dbReference type="Gene3D" id="1.10.3210.10">
    <property type="entry name" value="Hypothetical protein af1432"/>
    <property type="match status" value="1"/>
</dbReference>
<dbReference type="InterPro" id="IPR039356">
    <property type="entry name" value="YfbR/HDDC2"/>
</dbReference>
<evidence type="ECO:0000256" key="2">
    <source>
        <dbReference type="ARBA" id="ARBA00001936"/>
    </source>
</evidence>
<evidence type="ECO:0000256" key="4">
    <source>
        <dbReference type="ARBA" id="ARBA00011738"/>
    </source>
</evidence>
<name>N8W6Y3_9GAMM</name>
<gene>
    <name evidence="9" type="ORF">F966_03608</name>
</gene>
<dbReference type="PANTHER" id="PTHR11845:SF13">
    <property type="entry name" value="5'-DEOXYNUCLEOTIDASE HDDC2"/>
    <property type="match status" value="1"/>
</dbReference>
<comment type="cofactor">
    <cofactor evidence="3">
        <name>Co(2+)</name>
        <dbReference type="ChEBI" id="CHEBI:48828"/>
    </cofactor>
</comment>
<organism evidence="9 10">
    <name type="scientific">Acinetobacter higginsii</name>
    <dbReference type="NCBI Taxonomy" id="70347"/>
    <lineage>
        <taxon>Bacteria</taxon>
        <taxon>Pseudomonadati</taxon>
        <taxon>Pseudomonadota</taxon>
        <taxon>Gammaproteobacteria</taxon>
        <taxon>Moraxellales</taxon>
        <taxon>Moraxellaceae</taxon>
        <taxon>Acinetobacter</taxon>
    </lineage>
</organism>
<evidence type="ECO:0000256" key="1">
    <source>
        <dbReference type="ARBA" id="ARBA00001638"/>
    </source>
</evidence>
<evidence type="ECO:0000256" key="3">
    <source>
        <dbReference type="ARBA" id="ARBA00001941"/>
    </source>
</evidence>
<dbReference type="Pfam" id="PF00583">
    <property type="entry name" value="Acetyltransf_1"/>
    <property type="match status" value="1"/>
</dbReference>
<dbReference type="PATRIC" id="fig|1144672.3.peg.3484"/>
<dbReference type="CDD" id="cd00077">
    <property type="entry name" value="HDc"/>
    <property type="match status" value="1"/>
</dbReference>
<dbReference type="PROSITE" id="PS51186">
    <property type="entry name" value="GNAT"/>
    <property type="match status" value="1"/>
</dbReference>
<dbReference type="EC" id="3.1.3.89" evidence="5"/>
<dbReference type="CDD" id="cd04301">
    <property type="entry name" value="NAT_SF"/>
    <property type="match status" value="1"/>
</dbReference>
<evidence type="ECO:0000256" key="5">
    <source>
        <dbReference type="ARBA" id="ARBA00012964"/>
    </source>
</evidence>
<dbReference type="GO" id="GO:0016747">
    <property type="term" value="F:acyltransferase activity, transferring groups other than amino-acyl groups"/>
    <property type="evidence" value="ECO:0007669"/>
    <property type="project" value="InterPro"/>
</dbReference>
<dbReference type="InterPro" id="IPR006674">
    <property type="entry name" value="HD_domain"/>
</dbReference>
<dbReference type="eggNOG" id="COG1896">
    <property type="taxonomic scope" value="Bacteria"/>
</dbReference>
<dbReference type="AlphaFoldDB" id="N8W6Y3"/>
<evidence type="ECO:0000313" key="9">
    <source>
        <dbReference type="EMBL" id="ENV07751.1"/>
    </source>
</evidence>
<keyword evidence="6" id="KW-0479">Metal-binding</keyword>
<comment type="catalytic activity">
    <reaction evidence="1">
        <text>a 2'-deoxyribonucleoside 5'-phosphate + H2O = a 2'-deoxyribonucleoside + phosphate</text>
        <dbReference type="Rhea" id="RHEA:36167"/>
        <dbReference type="ChEBI" id="CHEBI:15377"/>
        <dbReference type="ChEBI" id="CHEBI:18274"/>
        <dbReference type="ChEBI" id="CHEBI:43474"/>
        <dbReference type="ChEBI" id="CHEBI:65317"/>
        <dbReference type="EC" id="3.1.3.89"/>
    </reaction>
</comment>
<comment type="cofactor">
    <cofactor evidence="2">
        <name>Mn(2+)</name>
        <dbReference type="ChEBI" id="CHEBI:29035"/>
    </cofactor>
</comment>
<keyword evidence="7" id="KW-0378">Hydrolase</keyword>
<dbReference type="Gene3D" id="3.40.630.30">
    <property type="match status" value="1"/>
</dbReference>
<dbReference type="HOGENOM" id="CLU_779934_0_0_6"/>
<proteinExistence type="predicted"/>
<dbReference type="PANTHER" id="PTHR11845">
    <property type="entry name" value="5'-DEOXYNUCLEOTIDASE HDDC2"/>
    <property type="match status" value="1"/>
</dbReference>
<dbReference type="InterPro" id="IPR016181">
    <property type="entry name" value="Acyl_CoA_acyltransferase"/>
</dbReference>
<dbReference type="Pfam" id="PF13023">
    <property type="entry name" value="HD_3"/>
    <property type="match status" value="1"/>
</dbReference>
<protein>
    <recommendedName>
        <fullName evidence="5">5'-deoxynucleotidase</fullName>
        <ecNumber evidence="5">3.1.3.89</ecNumber>
    </recommendedName>
</protein>
<accession>N8W6Y3</accession>
<dbReference type="Proteomes" id="UP000013209">
    <property type="component" value="Unassembled WGS sequence"/>
</dbReference>
<comment type="subunit">
    <text evidence="4">Homodimer.</text>
</comment>
<comment type="caution">
    <text evidence="9">The sequence shown here is derived from an EMBL/GenBank/DDBJ whole genome shotgun (WGS) entry which is preliminary data.</text>
</comment>
<dbReference type="EMBL" id="APPH01000020">
    <property type="protein sequence ID" value="ENV07751.1"/>
    <property type="molecule type" value="Genomic_DNA"/>
</dbReference>
<dbReference type="eggNOG" id="COG3153">
    <property type="taxonomic scope" value="Bacteria"/>
</dbReference>
<feature type="domain" description="N-acetyltransferase" evidence="8">
    <location>
        <begin position="218"/>
        <end position="365"/>
    </location>
</feature>
<evidence type="ECO:0000256" key="7">
    <source>
        <dbReference type="ARBA" id="ARBA00022801"/>
    </source>
</evidence>
<evidence type="ECO:0000313" key="10">
    <source>
        <dbReference type="Proteomes" id="UP000013209"/>
    </source>
</evidence>
<evidence type="ECO:0000259" key="8">
    <source>
        <dbReference type="PROSITE" id="PS51186"/>
    </source>
</evidence>
<dbReference type="SUPFAM" id="SSF55729">
    <property type="entry name" value="Acyl-CoA N-acyltransferases (Nat)"/>
    <property type="match status" value="1"/>
</dbReference>
<dbReference type="SUPFAM" id="SSF109604">
    <property type="entry name" value="HD-domain/PDEase-like"/>
    <property type="match status" value="1"/>
</dbReference>
<dbReference type="GO" id="GO:0046872">
    <property type="term" value="F:metal ion binding"/>
    <property type="evidence" value="ECO:0007669"/>
    <property type="project" value="UniProtKB-KW"/>
</dbReference>